<protein>
    <submittedName>
        <fullName evidence="1">Preprotein translocase subunit SecG</fullName>
    </submittedName>
</protein>
<sequence length="78" mass="8343">METLRLVLQIVFILISVGLTVIVLMQEGKSAGLGSISGISDTYWGKNKGRSMEGALVKATKFLAVGFIALSIVLNLNF</sequence>
<dbReference type="Proteomes" id="UP000307720">
    <property type="component" value="Unassembled WGS sequence"/>
</dbReference>
<keyword evidence="2" id="KW-1185">Reference proteome</keyword>
<evidence type="ECO:0000313" key="2">
    <source>
        <dbReference type="Proteomes" id="UP000307720"/>
    </source>
</evidence>
<gene>
    <name evidence="1" type="primary">secG</name>
    <name evidence="1" type="ORF">E5357_12465</name>
</gene>
<evidence type="ECO:0000313" key="1">
    <source>
        <dbReference type="EMBL" id="TGX97462.1"/>
    </source>
</evidence>
<proteinExistence type="predicted"/>
<accession>A0AC61QX39</accession>
<comment type="caution">
    <text evidence="1">The sequence shown here is derived from an EMBL/GenBank/DDBJ whole genome shotgun (WGS) entry which is preliminary data.</text>
</comment>
<dbReference type="EMBL" id="SRZB01000031">
    <property type="protein sequence ID" value="TGX97462.1"/>
    <property type="molecule type" value="Genomic_DNA"/>
</dbReference>
<organism evidence="1 2">
    <name type="scientific">Hominisplanchenecus murintestinalis</name>
    <dbReference type="NCBI Taxonomy" id="2941517"/>
    <lineage>
        <taxon>Bacteria</taxon>
        <taxon>Bacillati</taxon>
        <taxon>Bacillota</taxon>
        <taxon>Clostridia</taxon>
        <taxon>Lachnospirales</taxon>
        <taxon>Lachnospiraceae</taxon>
        <taxon>Hominisplanchenecus</taxon>
    </lineage>
</organism>
<name>A0AC61QX39_9FIRM</name>
<reference evidence="1" key="1">
    <citation type="submission" date="2019-04" db="EMBL/GenBank/DDBJ databases">
        <title>Microbes associate with the intestines of laboratory mice.</title>
        <authorList>
            <person name="Navarre W."/>
            <person name="Wong E."/>
            <person name="Huang K."/>
            <person name="Tropini C."/>
            <person name="Ng K."/>
            <person name="Yu B."/>
        </authorList>
    </citation>
    <scope>NUCLEOTIDE SEQUENCE</scope>
    <source>
        <strain evidence="1">NM72_1-8</strain>
    </source>
</reference>